<sequence>MRMNLPVIAVVGPTASGKTALSIRLAHTLGGAEHVEIISADAMQLYRGMDIGTAKITEEERAGIAHHQLDVLDVTQPASVAAYQEYARADIAAIHGRGRIPLVVGGSGLYISALLDELDFPGTDPQIRRELEDIWETHGLEPLIAELADKDPVSAETINLANPRRVIRALEVVRLTGHSYTPIFPRHTSHYTNTLHIGVRRDRDELNEAIGHRAETMFKSGLIDETLTLLDQGLRGSPTASKATGYAEAIDVIDERLSIPEAIESVALHTRRLAKKQRTWFRPDPRIAWIDVVNADIDTATNQARELIASAREEF</sequence>
<accession>D7BN87</accession>
<dbReference type="InterPro" id="IPR039657">
    <property type="entry name" value="Dimethylallyltransferase"/>
</dbReference>
<dbReference type="Pfam" id="PF01715">
    <property type="entry name" value="IPPT"/>
    <property type="match status" value="1"/>
</dbReference>
<dbReference type="Proteomes" id="UP000000376">
    <property type="component" value="Chromosome"/>
</dbReference>
<keyword evidence="5 10" id="KW-0819">tRNA processing</keyword>
<comment type="similarity">
    <text evidence="3 10 13">Belongs to the IPP transferase family.</text>
</comment>
<dbReference type="NCBIfam" id="TIGR00174">
    <property type="entry name" value="miaA"/>
    <property type="match status" value="1"/>
</dbReference>
<keyword evidence="8 10" id="KW-0460">Magnesium</keyword>
<evidence type="ECO:0000256" key="5">
    <source>
        <dbReference type="ARBA" id="ARBA00022694"/>
    </source>
</evidence>
<dbReference type="Gene3D" id="1.10.20.140">
    <property type="match status" value="1"/>
</dbReference>
<gene>
    <name evidence="10" type="primary">miaA</name>
    <name evidence="14" type="ordered locus">Arch_0652</name>
</gene>
<evidence type="ECO:0000256" key="13">
    <source>
        <dbReference type="RuleBase" id="RU003785"/>
    </source>
</evidence>
<proteinExistence type="inferred from homology"/>
<reference evidence="14 15" key="1">
    <citation type="journal article" date="2010" name="Stand. Genomic Sci.">
        <title>Complete genome sequence of Arcanobacterium haemolyticum type strain (11018).</title>
        <authorList>
            <person name="Yasawong M."/>
            <person name="Teshima H."/>
            <person name="Lapidus A."/>
            <person name="Nolan M."/>
            <person name="Lucas S."/>
            <person name="Glavina Del Rio T."/>
            <person name="Tice H."/>
            <person name="Cheng J."/>
            <person name="Bruce D."/>
            <person name="Detter C."/>
            <person name="Tapia R."/>
            <person name="Han C."/>
            <person name="Goodwin L."/>
            <person name="Pitluck S."/>
            <person name="Liolios K."/>
            <person name="Ivanova N."/>
            <person name="Mavromatis K."/>
            <person name="Mikhailova N."/>
            <person name="Pati A."/>
            <person name="Chen A."/>
            <person name="Palaniappan K."/>
            <person name="Land M."/>
            <person name="Hauser L."/>
            <person name="Chang Y."/>
            <person name="Jeffries C."/>
            <person name="Rohde M."/>
            <person name="Sikorski J."/>
            <person name="Pukall R."/>
            <person name="Goker M."/>
            <person name="Woyke T."/>
            <person name="Bristow J."/>
            <person name="Eisen J."/>
            <person name="Markowitz V."/>
            <person name="Hugenholtz P."/>
            <person name="Kyrpides N."/>
            <person name="Klenk H."/>
        </authorList>
    </citation>
    <scope>NUCLEOTIDE SEQUENCE [LARGE SCALE GENOMIC DNA]</scope>
    <source>
        <strain evidence="15">ATCC 9345 / DSM 20595 / CCUG 17215 / LMG 16163 / NBRC 15585 / NCTC 8452 / 11018</strain>
    </source>
</reference>
<evidence type="ECO:0000256" key="7">
    <source>
        <dbReference type="ARBA" id="ARBA00022840"/>
    </source>
</evidence>
<dbReference type="eggNOG" id="COG0324">
    <property type="taxonomic scope" value="Bacteria"/>
</dbReference>
<comment type="subunit">
    <text evidence="10">Monomer.</text>
</comment>
<comment type="catalytic activity">
    <reaction evidence="9 10 11">
        <text>adenosine(37) in tRNA + dimethylallyl diphosphate = N(6)-dimethylallyladenosine(37) in tRNA + diphosphate</text>
        <dbReference type="Rhea" id="RHEA:26482"/>
        <dbReference type="Rhea" id="RHEA-COMP:10162"/>
        <dbReference type="Rhea" id="RHEA-COMP:10375"/>
        <dbReference type="ChEBI" id="CHEBI:33019"/>
        <dbReference type="ChEBI" id="CHEBI:57623"/>
        <dbReference type="ChEBI" id="CHEBI:74411"/>
        <dbReference type="ChEBI" id="CHEBI:74415"/>
        <dbReference type="EC" id="2.5.1.75"/>
    </reaction>
</comment>
<feature type="site" description="Interaction with substrate tRNA" evidence="10">
    <location>
        <position position="128"/>
    </location>
</feature>
<dbReference type="SUPFAM" id="SSF52540">
    <property type="entry name" value="P-loop containing nucleoside triphosphate hydrolases"/>
    <property type="match status" value="1"/>
</dbReference>
<comment type="cofactor">
    <cofactor evidence="1 10">
        <name>Mg(2+)</name>
        <dbReference type="ChEBI" id="CHEBI:18420"/>
    </cofactor>
</comment>
<dbReference type="AlphaFoldDB" id="D7BN87"/>
<evidence type="ECO:0000256" key="10">
    <source>
        <dbReference type="HAMAP-Rule" id="MF_00185"/>
    </source>
</evidence>
<evidence type="ECO:0000256" key="1">
    <source>
        <dbReference type="ARBA" id="ARBA00001946"/>
    </source>
</evidence>
<feature type="site" description="Interaction with substrate tRNA" evidence="10">
    <location>
        <position position="107"/>
    </location>
</feature>
<dbReference type="InterPro" id="IPR027417">
    <property type="entry name" value="P-loop_NTPase"/>
</dbReference>
<evidence type="ECO:0000313" key="14">
    <source>
        <dbReference type="EMBL" id="ADH92386.1"/>
    </source>
</evidence>
<evidence type="ECO:0000256" key="4">
    <source>
        <dbReference type="ARBA" id="ARBA00022679"/>
    </source>
</evidence>
<dbReference type="KEGG" id="ahe:Arch_0652"/>
<dbReference type="Gene3D" id="3.40.50.300">
    <property type="entry name" value="P-loop containing nucleotide triphosphate hydrolases"/>
    <property type="match status" value="1"/>
</dbReference>
<comment type="caution">
    <text evidence="10">Lacks conserved residue(s) required for the propagation of feature annotation.</text>
</comment>
<dbReference type="EMBL" id="CP002045">
    <property type="protein sequence ID" value="ADH92386.1"/>
    <property type="molecule type" value="Genomic_DNA"/>
</dbReference>
<feature type="binding site" evidence="10">
    <location>
        <begin position="12"/>
        <end position="19"/>
    </location>
    <ligand>
        <name>ATP</name>
        <dbReference type="ChEBI" id="CHEBI:30616"/>
    </ligand>
</feature>
<keyword evidence="6 10" id="KW-0547">Nucleotide-binding</keyword>
<dbReference type="PANTHER" id="PTHR11088">
    <property type="entry name" value="TRNA DIMETHYLALLYLTRANSFERASE"/>
    <property type="match status" value="1"/>
</dbReference>
<evidence type="ECO:0000256" key="6">
    <source>
        <dbReference type="ARBA" id="ARBA00022741"/>
    </source>
</evidence>
<keyword evidence="7 10" id="KW-0067">ATP-binding</keyword>
<comment type="function">
    <text evidence="2 10 12">Catalyzes the transfer of a dimethylallyl group onto the adenine at position 37 in tRNAs that read codons beginning with uridine, leading to the formation of N6-(dimethylallyl)adenosine (i(6)A).</text>
</comment>
<evidence type="ECO:0000256" key="11">
    <source>
        <dbReference type="RuleBase" id="RU003783"/>
    </source>
</evidence>
<evidence type="ECO:0000256" key="12">
    <source>
        <dbReference type="RuleBase" id="RU003784"/>
    </source>
</evidence>
<dbReference type="InterPro" id="IPR018022">
    <property type="entry name" value="IPT"/>
</dbReference>
<evidence type="ECO:0000256" key="3">
    <source>
        <dbReference type="ARBA" id="ARBA00005842"/>
    </source>
</evidence>
<evidence type="ECO:0000256" key="9">
    <source>
        <dbReference type="ARBA" id="ARBA00049563"/>
    </source>
</evidence>
<dbReference type="HOGENOM" id="CLU_032616_0_1_11"/>
<dbReference type="PANTHER" id="PTHR11088:SF60">
    <property type="entry name" value="TRNA DIMETHYLALLYLTRANSFERASE"/>
    <property type="match status" value="1"/>
</dbReference>
<protein>
    <recommendedName>
        <fullName evidence="10">tRNA dimethylallyltransferase</fullName>
        <ecNumber evidence="10">2.5.1.75</ecNumber>
    </recommendedName>
    <alternativeName>
        <fullName evidence="10">Dimethylallyl diphosphate:tRNA dimethylallyltransferase</fullName>
        <shortName evidence="10">DMAPP:tRNA dimethylallyltransferase</shortName>
        <shortName evidence="10">DMATase</shortName>
    </alternativeName>
    <alternativeName>
        <fullName evidence="10">Isopentenyl-diphosphate:tRNA isopentenyltransferase</fullName>
        <shortName evidence="10">IPP transferase</shortName>
        <shortName evidence="10">IPPT</shortName>
        <shortName evidence="10">IPTase</shortName>
    </alternativeName>
</protein>
<evidence type="ECO:0000313" key="15">
    <source>
        <dbReference type="Proteomes" id="UP000000376"/>
    </source>
</evidence>
<dbReference type="GO" id="GO:0005524">
    <property type="term" value="F:ATP binding"/>
    <property type="evidence" value="ECO:0007669"/>
    <property type="project" value="UniProtKB-UniRule"/>
</dbReference>
<organism evidence="14 15">
    <name type="scientific">Arcanobacterium haemolyticum (strain ATCC 9345 / DSM 20595 / CCM 5947 / CCUG 17215 / LMG 16163 / NBRC 15585 / NCTC 8452 / 11018)</name>
    <dbReference type="NCBI Taxonomy" id="644284"/>
    <lineage>
        <taxon>Bacteria</taxon>
        <taxon>Bacillati</taxon>
        <taxon>Actinomycetota</taxon>
        <taxon>Actinomycetes</taxon>
        <taxon>Actinomycetales</taxon>
        <taxon>Actinomycetaceae</taxon>
        <taxon>Arcanobacterium</taxon>
    </lineage>
</organism>
<evidence type="ECO:0000256" key="8">
    <source>
        <dbReference type="ARBA" id="ARBA00022842"/>
    </source>
</evidence>
<feature type="binding site" evidence="10">
    <location>
        <begin position="14"/>
        <end position="19"/>
    </location>
    <ligand>
        <name>substrate</name>
    </ligand>
</feature>
<dbReference type="EC" id="2.5.1.75" evidence="10"/>
<evidence type="ECO:0000256" key="2">
    <source>
        <dbReference type="ARBA" id="ARBA00003213"/>
    </source>
</evidence>
<name>D7BN87_ARCHD</name>
<dbReference type="RefSeq" id="WP_013169884.1">
    <property type="nucleotide sequence ID" value="NC_014218.1"/>
</dbReference>
<dbReference type="GO" id="GO:0052381">
    <property type="term" value="F:tRNA dimethylallyltransferase activity"/>
    <property type="evidence" value="ECO:0007669"/>
    <property type="project" value="UniProtKB-UniRule"/>
</dbReference>
<keyword evidence="15" id="KW-1185">Reference proteome</keyword>
<dbReference type="GO" id="GO:0006400">
    <property type="term" value="P:tRNA modification"/>
    <property type="evidence" value="ECO:0007669"/>
    <property type="project" value="TreeGrafter"/>
</dbReference>
<dbReference type="STRING" id="644284.Arch_0652"/>
<keyword evidence="4 10" id="KW-0808">Transferase</keyword>
<dbReference type="HAMAP" id="MF_00185">
    <property type="entry name" value="IPP_trans"/>
    <property type="match status" value="1"/>
</dbReference>